<dbReference type="RefSeq" id="WP_004245960.1">
    <property type="nucleotide sequence ID" value="NZ_BGMB01000003.1"/>
</dbReference>
<proteinExistence type="predicted"/>
<dbReference type="Proteomes" id="UP000254191">
    <property type="component" value="Unassembled WGS sequence"/>
</dbReference>
<dbReference type="GeneID" id="6803129"/>
<accession>A0A2X2BLN9</accession>
<evidence type="ECO:0000313" key="5">
    <source>
        <dbReference type="Proteomes" id="UP000254191"/>
    </source>
</evidence>
<sequence>MPKFTLVPNPTFKANVKIPVAGKEKPEVVTFTFKHHSVSELDGMREKPISEFFEQIIADWAIEEPYNKENLNILLDNYPSASRAISSTYYNELLGNREKNS</sequence>
<evidence type="ECO:0000313" key="2">
    <source>
        <dbReference type="EMBL" id="SPY96857.1"/>
    </source>
</evidence>
<dbReference type="Proteomes" id="UP000251485">
    <property type="component" value="Unassembled WGS sequence"/>
</dbReference>
<protein>
    <submittedName>
        <fullName evidence="2">Phage protein</fullName>
    </submittedName>
</protein>
<organism evidence="2 4">
    <name type="scientific">Proteus mirabilis</name>
    <dbReference type="NCBI Taxonomy" id="584"/>
    <lineage>
        <taxon>Bacteria</taxon>
        <taxon>Pseudomonadati</taxon>
        <taxon>Pseudomonadota</taxon>
        <taxon>Gammaproteobacteria</taxon>
        <taxon>Enterobacterales</taxon>
        <taxon>Morganellaceae</taxon>
        <taxon>Proteus</taxon>
    </lineage>
</organism>
<dbReference type="AlphaFoldDB" id="A0A2X2BLN9"/>
<gene>
    <name evidence="2" type="ORF">NCTC10975_02595</name>
    <name evidence="3" type="ORF">NCTC11938_01425</name>
    <name evidence="1" type="ORF">PW210_001143</name>
</gene>
<dbReference type="InterPro" id="IPR014859">
    <property type="entry name" value="Phage_TAC_4"/>
</dbReference>
<reference evidence="4 5" key="1">
    <citation type="submission" date="2018-06" db="EMBL/GenBank/DDBJ databases">
        <authorList>
            <consortium name="Pathogen Informatics"/>
            <person name="Doyle S."/>
        </authorList>
    </citation>
    <scope>NUCLEOTIDE SEQUENCE [LARGE SCALE GENOMIC DNA]</scope>
    <source>
        <strain evidence="2 4">NCTC10975</strain>
        <strain evidence="3 5">NCTC11938</strain>
    </source>
</reference>
<reference evidence="1" key="2">
    <citation type="submission" date="2023-06" db="EMBL/GenBank/DDBJ databases">
        <authorList>
            <consortium name="Clinical and Environmental Microbiology Branch: Whole genome sequencing antimicrobial resistance pathogens in the healthcare setting"/>
        </authorList>
    </citation>
    <scope>NUCLEOTIDE SEQUENCE</scope>
    <source>
        <strain evidence="1">Microbial</strain>
    </source>
</reference>
<dbReference type="EMBL" id="ABKSPD020000003">
    <property type="protein sequence ID" value="EKW9775343.1"/>
    <property type="molecule type" value="Genomic_DNA"/>
</dbReference>
<dbReference type="EMBL" id="UGTS01000004">
    <property type="protein sequence ID" value="SUC19714.1"/>
    <property type="molecule type" value="Genomic_DNA"/>
</dbReference>
<dbReference type="EMBL" id="UAUE01000020">
    <property type="protein sequence ID" value="SPY96857.1"/>
    <property type="molecule type" value="Genomic_DNA"/>
</dbReference>
<evidence type="ECO:0000313" key="1">
    <source>
        <dbReference type="EMBL" id="EKW9775343.1"/>
    </source>
</evidence>
<dbReference type="Proteomes" id="UP001171165">
    <property type="component" value="Unassembled WGS sequence"/>
</dbReference>
<evidence type="ECO:0000313" key="4">
    <source>
        <dbReference type="Proteomes" id="UP000251485"/>
    </source>
</evidence>
<name>A0A2X2BLN9_PROMI</name>
<evidence type="ECO:0000313" key="3">
    <source>
        <dbReference type="EMBL" id="SUC19714.1"/>
    </source>
</evidence>
<dbReference type="OMA" id="WAIEEPY"/>
<dbReference type="Pfam" id="PF08748">
    <property type="entry name" value="Phage_TAC_4"/>
    <property type="match status" value="1"/>
</dbReference>